<dbReference type="Pfam" id="PF05250">
    <property type="entry name" value="UPF0193"/>
    <property type="match status" value="1"/>
</dbReference>
<dbReference type="Proteomes" id="UP001159042">
    <property type="component" value="Unassembled WGS sequence"/>
</dbReference>
<evidence type="ECO:0000256" key="1">
    <source>
        <dbReference type="SAM" id="MobiDB-lite"/>
    </source>
</evidence>
<protein>
    <submittedName>
        <fullName evidence="2">Uncharacterized protein</fullName>
    </submittedName>
</protein>
<dbReference type="InterPro" id="IPR007914">
    <property type="entry name" value="UPF0193"/>
</dbReference>
<organism evidence="2 3">
    <name type="scientific">Exocentrus adspersus</name>
    <dbReference type="NCBI Taxonomy" id="1586481"/>
    <lineage>
        <taxon>Eukaryota</taxon>
        <taxon>Metazoa</taxon>
        <taxon>Ecdysozoa</taxon>
        <taxon>Arthropoda</taxon>
        <taxon>Hexapoda</taxon>
        <taxon>Insecta</taxon>
        <taxon>Pterygota</taxon>
        <taxon>Neoptera</taxon>
        <taxon>Endopterygota</taxon>
        <taxon>Coleoptera</taxon>
        <taxon>Polyphaga</taxon>
        <taxon>Cucujiformia</taxon>
        <taxon>Chrysomeloidea</taxon>
        <taxon>Cerambycidae</taxon>
        <taxon>Lamiinae</taxon>
        <taxon>Acanthocinini</taxon>
        <taxon>Exocentrus</taxon>
    </lineage>
</organism>
<proteinExistence type="predicted"/>
<sequence length="196" mass="23235">MEWPSRNVVHGGVLHAAKASYSPETHKFIKLLMEESNLTTMQRNKVNYYLRNGEPLPSIRSSSSRHKSNLPPVTIRPGSSKRRSRETIINSGVYEREKFYPLHPRVDREKEKEKLQEKMAYNKEIKITKAKIHKKKDKEGYVDMNRFDQLVEEIREREDWLKEMEELGLGNKYRLIITQQIQAKLREMESLKLPKK</sequence>
<comment type="caution">
    <text evidence="2">The sequence shown here is derived from an EMBL/GenBank/DDBJ whole genome shotgun (WGS) entry which is preliminary data.</text>
</comment>
<accession>A0AAV8W9T1</accession>
<dbReference type="AlphaFoldDB" id="A0AAV8W9T1"/>
<feature type="region of interest" description="Disordered" evidence="1">
    <location>
        <begin position="56"/>
        <end position="82"/>
    </location>
</feature>
<gene>
    <name evidence="2" type="ORF">NQ315_001938</name>
</gene>
<evidence type="ECO:0000313" key="2">
    <source>
        <dbReference type="EMBL" id="KAJ8923380.1"/>
    </source>
</evidence>
<keyword evidence="3" id="KW-1185">Reference proteome</keyword>
<dbReference type="PANTHER" id="PTHR28348:SF1">
    <property type="entry name" value="UPF0193 PROTEIN EVG1"/>
    <property type="match status" value="1"/>
</dbReference>
<evidence type="ECO:0000313" key="3">
    <source>
        <dbReference type="Proteomes" id="UP001159042"/>
    </source>
</evidence>
<reference evidence="2 3" key="1">
    <citation type="journal article" date="2023" name="Insect Mol. Biol.">
        <title>Genome sequencing provides insights into the evolution of gene families encoding plant cell wall-degrading enzymes in longhorned beetles.</title>
        <authorList>
            <person name="Shin N.R."/>
            <person name="Okamura Y."/>
            <person name="Kirsch R."/>
            <person name="Pauchet Y."/>
        </authorList>
    </citation>
    <scope>NUCLEOTIDE SEQUENCE [LARGE SCALE GENOMIC DNA]</scope>
    <source>
        <strain evidence="2">EAD_L_NR</strain>
    </source>
</reference>
<name>A0AAV8W9T1_9CUCU</name>
<dbReference type="EMBL" id="JANEYG010000005">
    <property type="protein sequence ID" value="KAJ8923380.1"/>
    <property type="molecule type" value="Genomic_DNA"/>
</dbReference>
<dbReference type="PANTHER" id="PTHR28348">
    <property type="entry name" value="UPF0193 PROTEIN EVG1"/>
    <property type="match status" value="1"/>
</dbReference>